<dbReference type="Proteomes" id="UP001370490">
    <property type="component" value="Unassembled WGS sequence"/>
</dbReference>
<dbReference type="InterPro" id="IPR029058">
    <property type="entry name" value="AB_hydrolase_fold"/>
</dbReference>
<name>A0AAN8ZL72_9MAGN</name>
<evidence type="ECO:0000313" key="2">
    <source>
        <dbReference type="EMBL" id="KAK6941911.1"/>
    </source>
</evidence>
<sequence length="377" mass="40253">MGISHFGEFVERKRRVPVGATEIIEFATVGEDENNDIGLAKNVLFTGFLDEAISTFGEASLIGGGGGLIYYIYQIDSSSLISIFFASLHFQTSLSFSIESATIPSADGLTMQANIFKPTNDYSPIDNLVIVLVHPYSILGGCQALLRGIAIGLSNKGYLAVTFDLRGVGRCTGRASFTGSSEIRDVVAVCNWVSQNLSSNRILLVGSSAGCKASFENTMSKVLSLGGSGDGSRNVPISLVATSKEVFILLFAQVNLLLDNSFGSPLSVLWWNLCLALQRLQTQAVGAPISGSAVDLIDQVVGYVSLGYPFGLTASVLFGRHHKAILQSPKPKLFVMGTKDGFTRVKQLENKLKSAAGRVETHLIEGASHFQNGRACL</sequence>
<evidence type="ECO:0000313" key="3">
    <source>
        <dbReference type="Proteomes" id="UP001370490"/>
    </source>
</evidence>
<feature type="domain" description="Xaa-Pro dipeptidyl-peptidase-like" evidence="1">
    <location>
        <begin position="107"/>
        <end position="208"/>
    </location>
</feature>
<dbReference type="Pfam" id="PF02129">
    <property type="entry name" value="Peptidase_S15"/>
    <property type="match status" value="1"/>
</dbReference>
<dbReference type="GO" id="GO:0016787">
    <property type="term" value="F:hydrolase activity"/>
    <property type="evidence" value="ECO:0007669"/>
    <property type="project" value="InterPro"/>
</dbReference>
<dbReference type="SUPFAM" id="SSF53474">
    <property type="entry name" value="alpha/beta-Hydrolases"/>
    <property type="match status" value="1"/>
</dbReference>
<dbReference type="InterPro" id="IPR000383">
    <property type="entry name" value="Xaa-Pro-like_dom"/>
</dbReference>
<evidence type="ECO:0000259" key="1">
    <source>
        <dbReference type="Pfam" id="PF02129"/>
    </source>
</evidence>
<proteinExistence type="predicted"/>
<dbReference type="EMBL" id="JBAMMX010000004">
    <property type="protein sequence ID" value="KAK6941911.1"/>
    <property type="molecule type" value="Genomic_DNA"/>
</dbReference>
<dbReference type="AlphaFoldDB" id="A0AAN8ZL72"/>
<reference evidence="2 3" key="1">
    <citation type="submission" date="2023-12" db="EMBL/GenBank/DDBJ databases">
        <title>A high-quality genome assembly for Dillenia turbinata (Dilleniales).</title>
        <authorList>
            <person name="Chanderbali A."/>
        </authorList>
    </citation>
    <scope>NUCLEOTIDE SEQUENCE [LARGE SCALE GENOMIC DNA]</scope>
    <source>
        <strain evidence="2">LSX21</strain>
        <tissue evidence="2">Leaf</tissue>
    </source>
</reference>
<organism evidence="2 3">
    <name type="scientific">Dillenia turbinata</name>
    <dbReference type="NCBI Taxonomy" id="194707"/>
    <lineage>
        <taxon>Eukaryota</taxon>
        <taxon>Viridiplantae</taxon>
        <taxon>Streptophyta</taxon>
        <taxon>Embryophyta</taxon>
        <taxon>Tracheophyta</taxon>
        <taxon>Spermatophyta</taxon>
        <taxon>Magnoliopsida</taxon>
        <taxon>eudicotyledons</taxon>
        <taxon>Gunneridae</taxon>
        <taxon>Pentapetalae</taxon>
        <taxon>Dilleniales</taxon>
        <taxon>Dilleniaceae</taxon>
        <taxon>Dillenia</taxon>
    </lineage>
</organism>
<keyword evidence="3" id="KW-1185">Reference proteome</keyword>
<dbReference type="Gene3D" id="3.40.50.1820">
    <property type="entry name" value="alpha/beta hydrolase"/>
    <property type="match status" value="1"/>
</dbReference>
<gene>
    <name evidence="2" type="ORF">RJ641_027288</name>
</gene>
<protein>
    <submittedName>
        <fullName evidence="2">Xaa-Pro dipeptidyl-peptidase-like domain</fullName>
    </submittedName>
</protein>
<comment type="caution">
    <text evidence="2">The sequence shown here is derived from an EMBL/GenBank/DDBJ whole genome shotgun (WGS) entry which is preliminary data.</text>
</comment>
<dbReference type="PANTHER" id="PTHR42103:SF2">
    <property type="entry name" value="AB HYDROLASE-1 DOMAIN-CONTAINING PROTEIN"/>
    <property type="match status" value="1"/>
</dbReference>
<accession>A0AAN8ZL72</accession>
<dbReference type="PANTHER" id="PTHR42103">
    <property type="entry name" value="ALPHA/BETA-HYDROLASES SUPERFAMILY PROTEIN"/>
    <property type="match status" value="1"/>
</dbReference>